<protein>
    <recommendedName>
        <fullName evidence="5">Low molecular weight antigen MTB12-like C-terminal domain-containing protein</fullName>
    </recommendedName>
</protein>
<proteinExistence type="inferred from homology"/>
<dbReference type="Proteomes" id="UP000244201">
    <property type="component" value="Chromosome"/>
</dbReference>
<dbReference type="OrthoDB" id="4548368at2"/>
<sequence length="176" mass="17697">MVHVRHRRTAAWAAAAVLILVPAAGCSDDGGGGSTPSPTPSATAPTTPATSAPAADGPADPAAAKQQIEANWTTFFDPEASTEDKVKVLENGNLLRPLLAAFGGDENAAQSSAKVTDVQFTSPTEATVTYDLLVGGTPALPGAKGTSVLQDDTWKVSVKTLCALVKLSGNAAAPGC</sequence>
<evidence type="ECO:0000256" key="2">
    <source>
        <dbReference type="ARBA" id="ARBA00093774"/>
    </source>
</evidence>
<evidence type="ECO:0000259" key="5">
    <source>
        <dbReference type="Pfam" id="PF26580"/>
    </source>
</evidence>
<feature type="signal peptide" evidence="4">
    <location>
        <begin position="1"/>
        <end position="27"/>
    </location>
</feature>
<dbReference type="InterPro" id="IPR058644">
    <property type="entry name" value="Mtb12-like_C"/>
</dbReference>
<feature type="domain" description="Low molecular weight antigen MTB12-like C-terminal" evidence="5">
    <location>
        <begin position="61"/>
        <end position="171"/>
    </location>
</feature>
<dbReference type="KEGG" id="slk:SLUN_08355"/>
<accession>A0A2R4TDV3</accession>
<evidence type="ECO:0000313" key="6">
    <source>
        <dbReference type="EMBL" id="AVZ77306.1"/>
    </source>
</evidence>
<comment type="similarity">
    <text evidence="2">Belongs to the MTB12 family.</text>
</comment>
<feature type="region of interest" description="Disordered" evidence="3">
    <location>
        <begin position="28"/>
        <end position="65"/>
    </location>
</feature>
<dbReference type="EMBL" id="CP026304">
    <property type="protein sequence ID" value="AVZ77306.1"/>
    <property type="molecule type" value="Genomic_DNA"/>
</dbReference>
<organism evidence="6 7">
    <name type="scientific">Streptomyces lunaelactis</name>
    <dbReference type="NCBI Taxonomy" id="1535768"/>
    <lineage>
        <taxon>Bacteria</taxon>
        <taxon>Bacillati</taxon>
        <taxon>Actinomycetota</taxon>
        <taxon>Actinomycetes</taxon>
        <taxon>Kitasatosporales</taxon>
        <taxon>Streptomycetaceae</taxon>
        <taxon>Streptomyces</taxon>
    </lineage>
</organism>
<evidence type="ECO:0000256" key="4">
    <source>
        <dbReference type="SAM" id="SignalP"/>
    </source>
</evidence>
<evidence type="ECO:0000256" key="1">
    <source>
        <dbReference type="ARBA" id="ARBA00022729"/>
    </source>
</evidence>
<evidence type="ECO:0000313" key="7">
    <source>
        <dbReference type="Proteomes" id="UP000244201"/>
    </source>
</evidence>
<reference evidence="6 7" key="1">
    <citation type="submission" date="2018-01" db="EMBL/GenBank/DDBJ databases">
        <title>Complete genome sequence of Streptomyces lunaelactis MM109T, a Ferroverdin A producer isolated from cave moonmilk deposits.</title>
        <authorList>
            <person name="Naome A."/>
            <person name="Martinet L."/>
            <person name="Maciejewska M."/>
            <person name="Anderssen S."/>
            <person name="Adam D."/>
            <person name="Tenconi E."/>
            <person name="Deflandre B."/>
            <person name="Arguelles-Arias A."/>
            <person name="Calusinska M."/>
            <person name="Copieters W."/>
            <person name="Karim L."/>
            <person name="Hanikenne M."/>
            <person name="Baurain D."/>
            <person name="van Wezel G."/>
            <person name="Smargiasso N."/>
            <person name="de Pauw E."/>
            <person name="Delfosse P."/>
            <person name="Rigali S."/>
        </authorList>
    </citation>
    <scope>NUCLEOTIDE SEQUENCE [LARGE SCALE GENOMIC DNA]</scope>
    <source>
        <strain evidence="6 7">MM109</strain>
    </source>
</reference>
<feature type="chain" id="PRO_5038442877" description="Low molecular weight antigen MTB12-like C-terminal domain-containing protein" evidence="4">
    <location>
        <begin position="28"/>
        <end position="176"/>
    </location>
</feature>
<name>A0A2R4TDV3_9ACTN</name>
<evidence type="ECO:0000256" key="3">
    <source>
        <dbReference type="SAM" id="MobiDB-lite"/>
    </source>
</evidence>
<dbReference type="AlphaFoldDB" id="A0A2R4TDV3"/>
<keyword evidence="1 4" id="KW-0732">Signal</keyword>
<keyword evidence="7" id="KW-1185">Reference proteome</keyword>
<gene>
    <name evidence="6" type="ORF">SLUN_08355</name>
</gene>
<feature type="compositionally biased region" description="Low complexity" evidence="3">
    <location>
        <begin position="40"/>
        <end position="64"/>
    </location>
</feature>
<dbReference type="Pfam" id="PF26580">
    <property type="entry name" value="Mtb12_C"/>
    <property type="match status" value="1"/>
</dbReference>